<evidence type="ECO:0000256" key="10">
    <source>
        <dbReference type="ARBA" id="ARBA00023114"/>
    </source>
</evidence>
<keyword evidence="6" id="KW-0812">Transmembrane</keyword>
<dbReference type="InterPro" id="IPR054765">
    <property type="entry name" value="SLBB_dom"/>
</dbReference>
<dbReference type="AlphaFoldDB" id="A0A7C1BGD7"/>
<evidence type="ECO:0000256" key="7">
    <source>
        <dbReference type="ARBA" id="ARBA00022729"/>
    </source>
</evidence>
<evidence type="ECO:0000256" key="3">
    <source>
        <dbReference type="ARBA" id="ARBA00022448"/>
    </source>
</evidence>
<keyword evidence="12" id="KW-0564">Palmitate</keyword>
<dbReference type="InterPro" id="IPR049712">
    <property type="entry name" value="Poly_export"/>
</dbReference>
<evidence type="ECO:0000256" key="1">
    <source>
        <dbReference type="ARBA" id="ARBA00004571"/>
    </source>
</evidence>
<sequence length="190" mass="21531">MLTSILLFSLLGGFFQPGDIVYVKIWRHPDLSDSFIVDIDTVVTFPLVGPIKVASLTPRQLQDSLNVLYSEYIKDPFITVTPMFKISILGEVRRPGVYAVSITDRIFDAIARAGGTTSRANLKKAKIKRGGRTIKINLKKAIESGQRVTDVGLKSGDVIYIPKKFWPQWRDWYYFVSTVAIIWSIYRTVK</sequence>
<keyword evidence="10" id="KW-0626">Porin</keyword>
<feature type="domain" description="Polysaccharide export protein N-terminal" evidence="15">
    <location>
        <begin position="16"/>
        <end position="81"/>
    </location>
</feature>
<dbReference type="GO" id="GO:0015159">
    <property type="term" value="F:polysaccharide transmembrane transporter activity"/>
    <property type="evidence" value="ECO:0007669"/>
    <property type="project" value="InterPro"/>
</dbReference>
<gene>
    <name evidence="17" type="ORF">ENG67_06215</name>
</gene>
<evidence type="ECO:0000256" key="11">
    <source>
        <dbReference type="ARBA" id="ARBA00023136"/>
    </source>
</evidence>
<evidence type="ECO:0000256" key="6">
    <source>
        <dbReference type="ARBA" id="ARBA00022692"/>
    </source>
</evidence>
<evidence type="ECO:0000256" key="12">
    <source>
        <dbReference type="ARBA" id="ARBA00023139"/>
    </source>
</evidence>
<reference evidence="17" key="1">
    <citation type="journal article" date="2020" name="mSystems">
        <title>Genome- and Community-Level Interaction Insights into Carbon Utilization and Element Cycling Functions of Hydrothermarchaeota in Hydrothermal Sediment.</title>
        <authorList>
            <person name="Zhou Z."/>
            <person name="Liu Y."/>
            <person name="Xu W."/>
            <person name="Pan J."/>
            <person name="Luo Z.H."/>
            <person name="Li M."/>
        </authorList>
    </citation>
    <scope>NUCLEOTIDE SEQUENCE [LARGE SCALE GENOMIC DNA]</scope>
    <source>
        <strain evidence="17">HyVt-237</strain>
    </source>
</reference>
<comment type="subcellular location">
    <subcellularLocation>
        <location evidence="1">Cell outer membrane</location>
        <topology evidence="1">Multi-pass membrane protein</topology>
    </subcellularLocation>
</comment>
<evidence type="ECO:0000259" key="15">
    <source>
        <dbReference type="Pfam" id="PF02563"/>
    </source>
</evidence>
<organism evidence="17">
    <name type="scientific">candidate division WOR-3 bacterium</name>
    <dbReference type="NCBI Taxonomy" id="2052148"/>
    <lineage>
        <taxon>Bacteria</taxon>
        <taxon>Bacteria division WOR-3</taxon>
    </lineage>
</organism>
<dbReference type="GO" id="GO:0046930">
    <property type="term" value="C:pore complex"/>
    <property type="evidence" value="ECO:0007669"/>
    <property type="project" value="UniProtKB-KW"/>
</dbReference>
<keyword evidence="4" id="KW-1134">Transmembrane beta strand</keyword>
<comment type="caution">
    <text evidence="17">The sequence shown here is derived from an EMBL/GenBank/DDBJ whole genome shotgun (WGS) entry which is preliminary data.</text>
</comment>
<accession>A0A7C1BGD7</accession>
<evidence type="ECO:0000256" key="9">
    <source>
        <dbReference type="ARBA" id="ARBA00023065"/>
    </source>
</evidence>
<dbReference type="PANTHER" id="PTHR33619:SF3">
    <property type="entry name" value="POLYSACCHARIDE EXPORT PROTEIN GFCE-RELATED"/>
    <property type="match status" value="1"/>
</dbReference>
<comment type="similarity">
    <text evidence="2">Belongs to the BexD/CtrA/VexA family.</text>
</comment>
<keyword evidence="11" id="KW-0472">Membrane</keyword>
<evidence type="ECO:0000256" key="8">
    <source>
        <dbReference type="ARBA" id="ARBA00023047"/>
    </source>
</evidence>
<dbReference type="EMBL" id="DRBW01000228">
    <property type="protein sequence ID" value="HDM90780.1"/>
    <property type="molecule type" value="Genomic_DNA"/>
</dbReference>
<dbReference type="Pfam" id="PF22461">
    <property type="entry name" value="SLBB_2"/>
    <property type="match status" value="1"/>
</dbReference>
<evidence type="ECO:0000256" key="14">
    <source>
        <dbReference type="ARBA" id="ARBA00023288"/>
    </source>
</evidence>
<dbReference type="Proteomes" id="UP000885931">
    <property type="component" value="Unassembled WGS sequence"/>
</dbReference>
<evidence type="ECO:0000256" key="5">
    <source>
        <dbReference type="ARBA" id="ARBA00022597"/>
    </source>
</evidence>
<evidence type="ECO:0000256" key="13">
    <source>
        <dbReference type="ARBA" id="ARBA00023237"/>
    </source>
</evidence>
<keyword evidence="8" id="KW-0625">Polysaccharide transport</keyword>
<proteinExistence type="inferred from homology"/>
<dbReference type="PANTHER" id="PTHR33619">
    <property type="entry name" value="POLYSACCHARIDE EXPORT PROTEIN GFCE-RELATED"/>
    <property type="match status" value="1"/>
</dbReference>
<dbReference type="GO" id="GO:0009279">
    <property type="term" value="C:cell outer membrane"/>
    <property type="evidence" value="ECO:0007669"/>
    <property type="project" value="UniProtKB-SubCell"/>
</dbReference>
<keyword evidence="9" id="KW-0406">Ion transport</keyword>
<evidence type="ECO:0000256" key="4">
    <source>
        <dbReference type="ARBA" id="ARBA00022452"/>
    </source>
</evidence>
<dbReference type="GO" id="GO:0006811">
    <property type="term" value="P:monoatomic ion transport"/>
    <property type="evidence" value="ECO:0007669"/>
    <property type="project" value="UniProtKB-KW"/>
</dbReference>
<keyword evidence="14" id="KW-0449">Lipoprotein</keyword>
<dbReference type="GO" id="GO:0015288">
    <property type="term" value="F:porin activity"/>
    <property type="evidence" value="ECO:0007669"/>
    <property type="project" value="UniProtKB-KW"/>
</dbReference>
<evidence type="ECO:0000256" key="2">
    <source>
        <dbReference type="ARBA" id="ARBA00009450"/>
    </source>
</evidence>
<name>A0A7C1BGD7_UNCW3</name>
<dbReference type="Pfam" id="PF02563">
    <property type="entry name" value="Poly_export"/>
    <property type="match status" value="1"/>
</dbReference>
<evidence type="ECO:0000313" key="17">
    <source>
        <dbReference type="EMBL" id="HDM90780.1"/>
    </source>
</evidence>
<keyword evidence="3" id="KW-0813">Transport</keyword>
<protein>
    <submittedName>
        <fullName evidence="17">Polysaccharide export protein</fullName>
    </submittedName>
</protein>
<keyword evidence="5" id="KW-0762">Sugar transport</keyword>
<dbReference type="InterPro" id="IPR003715">
    <property type="entry name" value="Poly_export_N"/>
</dbReference>
<dbReference type="Gene3D" id="3.10.560.10">
    <property type="entry name" value="Outer membrane lipoprotein wza domain like"/>
    <property type="match status" value="1"/>
</dbReference>
<evidence type="ECO:0000259" key="16">
    <source>
        <dbReference type="Pfam" id="PF22461"/>
    </source>
</evidence>
<keyword evidence="13" id="KW-0998">Cell outer membrane</keyword>
<keyword evidence="7" id="KW-0732">Signal</keyword>
<feature type="domain" description="SLBB" evidence="16">
    <location>
        <begin position="85"/>
        <end position="161"/>
    </location>
</feature>